<feature type="region of interest" description="Disordered" evidence="1">
    <location>
        <begin position="50"/>
        <end position="70"/>
    </location>
</feature>
<gene>
    <name evidence="4" type="primary">LOC112684565</name>
</gene>
<evidence type="ECO:0000256" key="1">
    <source>
        <dbReference type="SAM" id="MobiDB-lite"/>
    </source>
</evidence>
<feature type="compositionally biased region" description="Acidic residues" evidence="1">
    <location>
        <begin position="149"/>
        <end position="171"/>
    </location>
</feature>
<reference evidence="4" key="1">
    <citation type="submission" date="2025-08" db="UniProtKB">
        <authorList>
            <consortium name="RefSeq"/>
        </authorList>
    </citation>
    <scope>IDENTIFICATION</scope>
    <source>
        <tissue evidence="4">Whole body</tissue>
    </source>
</reference>
<feature type="region of interest" description="Disordered" evidence="1">
    <location>
        <begin position="94"/>
        <end position="180"/>
    </location>
</feature>
<feature type="region of interest" description="Disordered" evidence="1">
    <location>
        <begin position="603"/>
        <end position="680"/>
    </location>
</feature>
<feature type="region of interest" description="Disordered" evidence="1">
    <location>
        <begin position="281"/>
        <end position="425"/>
    </location>
</feature>
<feature type="compositionally biased region" description="Basic residues" evidence="1">
    <location>
        <begin position="387"/>
        <end position="421"/>
    </location>
</feature>
<feature type="compositionally biased region" description="Basic residues" evidence="1">
    <location>
        <begin position="292"/>
        <end position="317"/>
    </location>
</feature>
<feature type="compositionally biased region" description="Basic residues" evidence="1">
    <location>
        <begin position="331"/>
        <end position="344"/>
    </location>
</feature>
<feature type="compositionally biased region" description="Polar residues" evidence="1">
    <location>
        <begin position="107"/>
        <end position="126"/>
    </location>
</feature>
<keyword evidence="2" id="KW-0812">Transmembrane</keyword>
<accession>A0A8B8FMN9</accession>
<feature type="compositionally biased region" description="Basic and acidic residues" evidence="1">
    <location>
        <begin position="671"/>
        <end position="680"/>
    </location>
</feature>
<dbReference type="Proteomes" id="UP000694846">
    <property type="component" value="Unplaced"/>
</dbReference>
<keyword evidence="3" id="KW-1185">Reference proteome</keyword>
<organism evidence="3 4">
    <name type="scientific">Sipha flava</name>
    <name type="common">yellow sugarcane aphid</name>
    <dbReference type="NCBI Taxonomy" id="143950"/>
    <lineage>
        <taxon>Eukaryota</taxon>
        <taxon>Metazoa</taxon>
        <taxon>Ecdysozoa</taxon>
        <taxon>Arthropoda</taxon>
        <taxon>Hexapoda</taxon>
        <taxon>Insecta</taxon>
        <taxon>Pterygota</taxon>
        <taxon>Neoptera</taxon>
        <taxon>Paraneoptera</taxon>
        <taxon>Hemiptera</taxon>
        <taxon>Sternorrhyncha</taxon>
        <taxon>Aphidomorpha</taxon>
        <taxon>Aphidoidea</taxon>
        <taxon>Aphididae</taxon>
        <taxon>Sipha</taxon>
    </lineage>
</organism>
<feature type="compositionally biased region" description="Low complexity" evidence="1">
    <location>
        <begin position="356"/>
        <end position="371"/>
    </location>
</feature>
<feature type="compositionally biased region" description="Acidic residues" evidence="1">
    <location>
        <begin position="623"/>
        <end position="641"/>
    </location>
</feature>
<proteinExistence type="predicted"/>
<feature type="compositionally biased region" description="Acidic residues" evidence="1">
    <location>
        <begin position="652"/>
        <end position="670"/>
    </location>
</feature>
<dbReference type="RefSeq" id="XP_025411932.1">
    <property type="nucleotide sequence ID" value="XM_025556147.1"/>
</dbReference>
<feature type="transmembrane region" description="Helical" evidence="2">
    <location>
        <begin position="861"/>
        <end position="882"/>
    </location>
</feature>
<name>A0A8B8FMN9_9HEMI</name>
<evidence type="ECO:0000313" key="4">
    <source>
        <dbReference type="RefSeq" id="XP_025411932.1"/>
    </source>
</evidence>
<feature type="region of interest" description="Disordered" evidence="1">
    <location>
        <begin position="199"/>
        <end position="223"/>
    </location>
</feature>
<dbReference type="AlphaFoldDB" id="A0A8B8FMN9"/>
<protein>
    <submittedName>
        <fullName evidence="4">Serine/arginine repetitive matrix protein 1-like isoform X1</fullName>
    </submittedName>
</protein>
<dbReference type="GeneID" id="112684565"/>
<feature type="compositionally biased region" description="Basic and acidic residues" evidence="1">
    <location>
        <begin position="127"/>
        <end position="147"/>
    </location>
</feature>
<evidence type="ECO:0000256" key="2">
    <source>
        <dbReference type="SAM" id="Phobius"/>
    </source>
</evidence>
<dbReference type="OrthoDB" id="7699082at2759"/>
<keyword evidence="2" id="KW-0472">Membrane</keyword>
<feature type="compositionally biased region" description="Basic residues" evidence="1">
    <location>
        <begin position="204"/>
        <end position="219"/>
    </location>
</feature>
<keyword evidence="2" id="KW-1133">Transmembrane helix</keyword>
<sequence length="900" mass="103652">MASQEKSIDDDDVEKLRLAALMSFKRKSNVPINTISSTSAEFCQNKFATGNSFNNSSRNRGRFPVSNRPYNKRTYPNLTFRRSSHANNNLIAIIPTDGESDPHANDLVSNNSPKPTNSKILTNDGTKTNDVHNLNDEVSTKFSRLDNDSGSEESEDSETERDGQEESDDGDVLSLGEKDEDLDDLDKLMDIMEAEINGEDVKPSKKVKKSIKQNNKNKKEKSTELKIKNKLTVKVDEPTVINPPKVVNNLAPLVNPPEEELESIKTLEEIRNSPAQCILLNSRVPLKSPSPRNRKKSISPYSKLRKRSPSRSPRRRSPTPDRYRYSPLRSRPYRRSISPRRSPRRLSPLREKNLSPRRYSPLKSRYPYRSPSPRRSRRSLSRDISPKRRRLSPLRRRSRSPLKIKSKSRSPKIRTAVRRRSPSPLKKVIKSRPVSPNIRRKDNKILDDEYLKKKEKIKPVDKQIESRSIDPVLEARKRKFESNKLVEPSSKKIILRKTNSVQVAIQTENKEMQNKKNEPEIKPKTMQLTKKSNKISQSFPIPKSISNEMKKDLEVIKLQRTVKLNNSPEKIKDKKRPRIVFGHDDTNDLLIDQEGRLNCHKEKKNKTMVVESETLEVSSASGEESESSVEEMSEENEEDGSEKEAGQKSSDGDEEYIEEEDEDEDEEDEGIQERQQIDDKKVTIQHNDLVDLRTELKRRRALRLNTIQVEVKKKPESFYPARLLQSAIRGVVGSSGSNEVKRKKHSKIPEISIKTEGNLDGRRVIVMNRDSKTRSDLSILLPEGQEVYDSEEESYTNVKKQKAKLKKVPLHSRKVVNSGNTIQKGFKKIKKRNINVTDFDQVFDVLITCIFSYWSTYMPTILFQIHTIFLSFKICLYCSLVLNHNKLIKLQFIFCNIVTY</sequence>
<evidence type="ECO:0000313" key="3">
    <source>
        <dbReference type="Proteomes" id="UP000694846"/>
    </source>
</evidence>